<organism evidence="4 5">
    <name type="scientific">Nocardia cyriacigeorgica</name>
    <dbReference type="NCBI Taxonomy" id="135487"/>
    <lineage>
        <taxon>Bacteria</taxon>
        <taxon>Bacillati</taxon>
        <taxon>Actinomycetota</taxon>
        <taxon>Actinomycetes</taxon>
        <taxon>Mycobacteriales</taxon>
        <taxon>Nocardiaceae</taxon>
        <taxon>Nocardia</taxon>
    </lineage>
</organism>
<feature type="DNA-binding region" description="OmpR/PhoB-type" evidence="2">
    <location>
        <begin position="1"/>
        <end position="78"/>
    </location>
</feature>
<comment type="caution">
    <text evidence="4">The sequence shown here is derived from an EMBL/GenBank/DDBJ whole genome shotgun (WGS) entry which is preliminary data.</text>
</comment>
<dbReference type="Gene3D" id="1.10.10.10">
    <property type="entry name" value="Winged helix-like DNA-binding domain superfamily/Winged helix DNA-binding domain"/>
    <property type="match status" value="1"/>
</dbReference>
<feature type="non-terminal residue" evidence="4">
    <location>
        <position position="115"/>
    </location>
</feature>
<dbReference type="GO" id="GO:0003677">
    <property type="term" value="F:DNA binding"/>
    <property type="evidence" value="ECO:0007669"/>
    <property type="project" value="UniProtKB-UniRule"/>
</dbReference>
<reference evidence="4 5" key="1">
    <citation type="submission" date="2020-01" db="EMBL/GenBank/DDBJ databases">
        <title>Genetics and antimicrobial susceptibilities of Nocardia species isolated from the soil; a comparison with species isolated from humans.</title>
        <authorList>
            <person name="Carrasco G."/>
            <person name="Monzon S."/>
            <person name="Sansegundo M."/>
            <person name="Garcia E."/>
            <person name="Garrido N."/>
            <person name="Medina M.J."/>
            <person name="Villalon P."/>
            <person name="Ramirez-Arocha A.C."/>
            <person name="Jimenez P."/>
            <person name="Cuesta I."/>
            <person name="Valdezate S."/>
        </authorList>
    </citation>
    <scope>NUCLEOTIDE SEQUENCE [LARGE SCALE GENOMIC DNA]</scope>
    <source>
        <strain evidence="4 5">CNM20110626</strain>
    </source>
</reference>
<dbReference type="EMBL" id="JAAGVB010000294">
    <property type="protein sequence ID" value="NEW37006.1"/>
    <property type="molecule type" value="Genomic_DNA"/>
</dbReference>
<keyword evidence="1 2" id="KW-0238">DNA-binding</keyword>
<dbReference type="AlphaFoldDB" id="A0A6P1D099"/>
<gene>
    <name evidence="4" type="ORF">GV791_31310</name>
</gene>
<proteinExistence type="predicted"/>
<evidence type="ECO:0000259" key="3">
    <source>
        <dbReference type="PROSITE" id="PS51755"/>
    </source>
</evidence>
<evidence type="ECO:0000313" key="4">
    <source>
        <dbReference type="EMBL" id="NEW37006.1"/>
    </source>
</evidence>
<dbReference type="GO" id="GO:0006355">
    <property type="term" value="P:regulation of DNA-templated transcription"/>
    <property type="evidence" value="ECO:0007669"/>
    <property type="project" value="InterPro"/>
</dbReference>
<dbReference type="RefSeq" id="WP_163848591.1">
    <property type="nucleotide sequence ID" value="NZ_JAAGVB010000294.1"/>
</dbReference>
<dbReference type="InterPro" id="IPR036388">
    <property type="entry name" value="WH-like_DNA-bd_sf"/>
</dbReference>
<name>A0A6P1D099_9NOCA</name>
<dbReference type="SMART" id="SM00862">
    <property type="entry name" value="Trans_reg_C"/>
    <property type="match status" value="1"/>
</dbReference>
<dbReference type="InterPro" id="IPR051677">
    <property type="entry name" value="AfsR-DnrI-RedD_regulator"/>
</dbReference>
<dbReference type="InterPro" id="IPR001867">
    <property type="entry name" value="OmpR/PhoB-type_DNA-bd"/>
</dbReference>
<dbReference type="Proteomes" id="UP000471166">
    <property type="component" value="Unassembled WGS sequence"/>
</dbReference>
<dbReference type="Pfam" id="PF00486">
    <property type="entry name" value="Trans_reg_C"/>
    <property type="match status" value="1"/>
</dbReference>
<dbReference type="GO" id="GO:0000160">
    <property type="term" value="P:phosphorelay signal transduction system"/>
    <property type="evidence" value="ECO:0007669"/>
    <property type="project" value="InterPro"/>
</dbReference>
<evidence type="ECO:0000256" key="1">
    <source>
        <dbReference type="ARBA" id="ARBA00023125"/>
    </source>
</evidence>
<evidence type="ECO:0000313" key="5">
    <source>
        <dbReference type="Proteomes" id="UP000471166"/>
    </source>
</evidence>
<feature type="domain" description="OmpR/PhoB-type" evidence="3">
    <location>
        <begin position="1"/>
        <end position="78"/>
    </location>
</feature>
<dbReference type="PANTHER" id="PTHR35807">
    <property type="entry name" value="TRANSCRIPTIONAL REGULATOR REDD-RELATED"/>
    <property type="match status" value="1"/>
</dbReference>
<protein>
    <submittedName>
        <fullName evidence="4">Winged helix-turn-helix domain-containing protein</fullName>
    </submittedName>
</protein>
<dbReference type="PANTHER" id="PTHR35807:SF1">
    <property type="entry name" value="TRANSCRIPTIONAL REGULATOR REDD"/>
    <property type="match status" value="1"/>
</dbReference>
<dbReference type="SUPFAM" id="SSF46894">
    <property type="entry name" value="C-terminal effector domain of the bipartite response regulators"/>
    <property type="match status" value="1"/>
</dbReference>
<evidence type="ECO:0000256" key="2">
    <source>
        <dbReference type="PROSITE-ProRule" id="PRU01091"/>
    </source>
</evidence>
<accession>A0A6P1D099</accession>
<dbReference type="InterPro" id="IPR016032">
    <property type="entry name" value="Sig_transdc_resp-reg_C-effctor"/>
</dbReference>
<feature type="non-terminal residue" evidence="4">
    <location>
        <position position="1"/>
    </location>
</feature>
<sequence>RRGGVLVPVPGIRARALLASLAVTPGRSRSAPTLIDEVWGERPPRAPMNALHTQVSRLRTALPDGALEIGPAGYRLRLSAEQVDLAAVSELLRQARAVREHTTCLDLVVRARALW</sequence>
<dbReference type="PROSITE" id="PS51755">
    <property type="entry name" value="OMPR_PHOB"/>
    <property type="match status" value="1"/>
</dbReference>